<evidence type="ECO:0000256" key="1">
    <source>
        <dbReference type="SAM" id="SignalP"/>
    </source>
</evidence>
<dbReference type="STRING" id="43700.ENSMALP00000005582"/>
<protein>
    <recommendedName>
        <fullName evidence="4">Parathyroid hormone</fullName>
    </recommendedName>
</protein>
<keyword evidence="3" id="KW-1185">Reference proteome</keyword>
<sequence length="106" mass="12193">HQGQMAHLDYKTVFLSLCILHLCTLCEARPLRKRTVGEVQFMHNLGEHKQVQELRGIHTASAWGSRELGLVRSRLRPEEADLPSLTPDEIQYTLNFLEKLLKSKES</sequence>
<reference evidence="2" key="1">
    <citation type="submission" date="2025-08" db="UniProtKB">
        <authorList>
            <consortium name="Ensembl"/>
        </authorList>
    </citation>
    <scope>IDENTIFICATION</scope>
</reference>
<feature type="chain" id="PRO_5018548977" description="Parathyroid hormone" evidence="1">
    <location>
        <begin position="29"/>
        <end position="106"/>
    </location>
</feature>
<accession>A0A3Q3ILD7</accession>
<keyword evidence="1" id="KW-0732">Signal</keyword>
<dbReference type="AlphaFoldDB" id="A0A3Q3ILD7"/>
<reference evidence="2" key="2">
    <citation type="submission" date="2025-09" db="UniProtKB">
        <authorList>
            <consortium name="Ensembl"/>
        </authorList>
    </citation>
    <scope>IDENTIFICATION</scope>
</reference>
<evidence type="ECO:0000313" key="2">
    <source>
        <dbReference type="Ensembl" id="ENSMALP00000005582.1"/>
    </source>
</evidence>
<evidence type="ECO:0000313" key="3">
    <source>
        <dbReference type="Proteomes" id="UP000261600"/>
    </source>
</evidence>
<proteinExistence type="predicted"/>
<dbReference type="Proteomes" id="UP000261600">
    <property type="component" value="Unplaced"/>
</dbReference>
<organism evidence="2 3">
    <name type="scientific">Monopterus albus</name>
    <name type="common">Swamp eel</name>
    <dbReference type="NCBI Taxonomy" id="43700"/>
    <lineage>
        <taxon>Eukaryota</taxon>
        <taxon>Metazoa</taxon>
        <taxon>Chordata</taxon>
        <taxon>Craniata</taxon>
        <taxon>Vertebrata</taxon>
        <taxon>Euteleostomi</taxon>
        <taxon>Actinopterygii</taxon>
        <taxon>Neopterygii</taxon>
        <taxon>Teleostei</taxon>
        <taxon>Neoteleostei</taxon>
        <taxon>Acanthomorphata</taxon>
        <taxon>Anabantaria</taxon>
        <taxon>Synbranchiformes</taxon>
        <taxon>Synbranchidae</taxon>
        <taxon>Monopterus</taxon>
    </lineage>
</organism>
<evidence type="ECO:0008006" key="4">
    <source>
        <dbReference type="Google" id="ProtNLM"/>
    </source>
</evidence>
<name>A0A3Q3ILD7_MONAL</name>
<dbReference type="Ensembl" id="ENSMALT00000005707.1">
    <property type="protein sequence ID" value="ENSMALP00000005582.1"/>
    <property type="gene ID" value="ENSMALG00000004007.1"/>
</dbReference>
<feature type="signal peptide" evidence="1">
    <location>
        <begin position="1"/>
        <end position="28"/>
    </location>
</feature>